<proteinExistence type="predicted"/>
<dbReference type="PANTHER" id="PTHR35525">
    <property type="entry name" value="BLL6575 PROTEIN"/>
    <property type="match status" value="1"/>
</dbReference>
<dbReference type="Pfam" id="PF11706">
    <property type="entry name" value="zf-CGNR"/>
    <property type="match status" value="1"/>
</dbReference>
<dbReference type="Proteomes" id="UP000679307">
    <property type="component" value="Chromosome"/>
</dbReference>
<dbReference type="InterPro" id="IPR021005">
    <property type="entry name" value="Znf_CGNR"/>
</dbReference>
<organism evidence="2 3">
    <name type="scientific">Nocardioides aquaticus</name>
    <dbReference type="NCBI Taxonomy" id="160826"/>
    <lineage>
        <taxon>Bacteria</taxon>
        <taxon>Bacillati</taxon>
        <taxon>Actinomycetota</taxon>
        <taxon>Actinomycetes</taxon>
        <taxon>Propionibacteriales</taxon>
        <taxon>Nocardioidaceae</taxon>
        <taxon>Nocardioides</taxon>
    </lineage>
</organism>
<evidence type="ECO:0000313" key="2">
    <source>
        <dbReference type="EMBL" id="QVT79649.1"/>
    </source>
</evidence>
<protein>
    <recommendedName>
        <fullName evidence="1">Zinc finger CGNR domain-containing protein</fullName>
    </recommendedName>
</protein>
<gene>
    <name evidence="2" type="ORF">ENKNEFLB_02033</name>
</gene>
<reference evidence="2 3" key="1">
    <citation type="submission" date="2021-05" db="EMBL/GenBank/DDBJ databases">
        <title>Complete genome of Nocardioides aquaticus KCTC 9944T isolated from meromictic and hypersaline Ekho Lake, Antarctica.</title>
        <authorList>
            <person name="Hwang K."/>
            <person name="Kim K.M."/>
            <person name="Choe H."/>
        </authorList>
    </citation>
    <scope>NUCLEOTIDE SEQUENCE [LARGE SCALE GENOMIC DNA]</scope>
    <source>
        <strain evidence="2 3">KCTC 9944</strain>
    </source>
</reference>
<accession>A0ABX8EGL5</accession>
<keyword evidence="3" id="KW-1185">Reference proteome</keyword>
<dbReference type="Pfam" id="PF07336">
    <property type="entry name" value="ABATE"/>
    <property type="match status" value="1"/>
</dbReference>
<evidence type="ECO:0000313" key="3">
    <source>
        <dbReference type="Proteomes" id="UP000679307"/>
    </source>
</evidence>
<dbReference type="InterPro" id="IPR010852">
    <property type="entry name" value="ABATE"/>
</dbReference>
<evidence type="ECO:0000259" key="1">
    <source>
        <dbReference type="Pfam" id="PF11706"/>
    </source>
</evidence>
<feature type="domain" description="Zinc finger CGNR" evidence="1">
    <location>
        <begin position="184"/>
        <end position="224"/>
    </location>
</feature>
<sequence length="229" mass="24054">MLARQSARNSVDAQALVSVTVFMVTKVIDAPPGGATTKAPTTVTVARMETDAGPQAPGELELVRAFVNTLDVEDGVEALAGPADLDAWARERGCPPPGAAAADLARVLELREALRSLLLAHHDGAAADVGALGVVDDAMSWGVVRPSLAAGGLTWRAAGHGVPGLVGRLMSAVSAAVVDGTWSRLKVCGNDTCRWAFYDHSRSRTGRWCSMKVCGNRAKQQKFKQALRD</sequence>
<name>A0ABX8EGL5_9ACTN</name>
<dbReference type="EMBL" id="CP075371">
    <property type="protein sequence ID" value="QVT79649.1"/>
    <property type="molecule type" value="Genomic_DNA"/>
</dbReference>
<dbReference type="PANTHER" id="PTHR35525:SF3">
    <property type="entry name" value="BLL6575 PROTEIN"/>
    <property type="match status" value="1"/>
</dbReference>